<dbReference type="AlphaFoldDB" id="A0A1J5Q3I7"/>
<feature type="region of interest" description="Disordered" evidence="1">
    <location>
        <begin position="31"/>
        <end position="50"/>
    </location>
</feature>
<dbReference type="EMBL" id="MLJW01002503">
    <property type="protein sequence ID" value="OIQ74460.1"/>
    <property type="molecule type" value="Genomic_DNA"/>
</dbReference>
<organism evidence="2">
    <name type="scientific">mine drainage metagenome</name>
    <dbReference type="NCBI Taxonomy" id="410659"/>
    <lineage>
        <taxon>unclassified sequences</taxon>
        <taxon>metagenomes</taxon>
        <taxon>ecological metagenomes</taxon>
    </lineage>
</organism>
<name>A0A1J5Q3I7_9ZZZZ</name>
<gene>
    <name evidence="2" type="ORF">GALL_438890</name>
</gene>
<protein>
    <submittedName>
        <fullName evidence="2">Uncharacterized protein</fullName>
    </submittedName>
</protein>
<accession>A0A1J5Q3I7</accession>
<feature type="region of interest" description="Disordered" evidence="1">
    <location>
        <begin position="62"/>
        <end position="88"/>
    </location>
</feature>
<evidence type="ECO:0000256" key="1">
    <source>
        <dbReference type="SAM" id="MobiDB-lite"/>
    </source>
</evidence>
<comment type="caution">
    <text evidence="2">The sequence shown here is derived from an EMBL/GenBank/DDBJ whole genome shotgun (WGS) entry which is preliminary data.</text>
</comment>
<evidence type="ECO:0000313" key="2">
    <source>
        <dbReference type="EMBL" id="OIQ74460.1"/>
    </source>
</evidence>
<reference evidence="2" key="1">
    <citation type="submission" date="2016-10" db="EMBL/GenBank/DDBJ databases">
        <title>Sequence of Gallionella enrichment culture.</title>
        <authorList>
            <person name="Poehlein A."/>
            <person name="Muehling M."/>
            <person name="Daniel R."/>
        </authorList>
    </citation>
    <scope>NUCLEOTIDE SEQUENCE</scope>
</reference>
<feature type="compositionally biased region" description="Low complexity" evidence="1">
    <location>
        <begin position="65"/>
        <end position="88"/>
    </location>
</feature>
<proteinExistence type="predicted"/>
<sequence length="88" mass="8943">MATVVTNGPAQVPGTHALRWPLVETTSCVPTAAPTHGRYRSGAGAPDRTTERSCASRCAVTRSPATASANAATTAHPALTATATTARR</sequence>